<keyword evidence="4" id="KW-0410">Iron transport</keyword>
<evidence type="ECO:0000256" key="2">
    <source>
        <dbReference type="ARBA" id="ARBA00022448"/>
    </source>
</evidence>
<proteinExistence type="inferred from homology"/>
<name>A0A7H0LMF6_9SPHN</name>
<evidence type="ECO:0000256" key="8">
    <source>
        <dbReference type="ARBA" id="ARBA00023077"/>
    </source>
</evidence>
<dbReference type="Proteomes" id="UP000516148">
    <property type="component" value="Chromosome"/>
</dbReference>
<evidence type="ECO:0000256" key="7">
    <source>
        <dbReference type="ARBA" id="ARBA00023065"/>
    </source>
</evidence>
<dbReference type="PANTHER" id="PTHR32552:SF81">
    <property type="entry name" value="TONB-DEPENDENT OUTER MEMBRANE RECEPTOR"/>
    <property type="match status" value="1"/>
</dbReference>
<evidence type="ECO:0000256" key="4">
    <source>
        <dbReference type="ARBA" id="ARBA00022496"/>
    </source>
</evidence>
<evidence type="ECO:0000256" key="11">
    <source>
        <dbReference type="RuleBase" id="RU003357"/>
    </source>
</evidence>
<evidence type="ECO:0000256" key="10">
    <source>
        <dbReference type="ARBA" id="ARBA00023237"/>
    </source>
</evidence>
<evidence type="ECO:0000259" key="12">
    <source>
        <dbReference type="SMART" id="SM00965"/>
    </source>
</evidence>
<feature type="domain" description="Secretin/TonB short N-terminal" evidence="12">
    <location>
        <begin position="30"/>
        <end position="81"/>
    </location>
</feature>
<protein>
    <submittedName>
        <fullName evidence="13">TonB-dependent receptor</fullName>
    </submittedName>
</protein>
<evidence type="ECO:0000256" key="6">
    <source>
        <dbReference type="ARBA" id="ARBA00023004"/>
    </source>
</evidence>
<keyword evidence="13" id="KW-0675">Receptor</keyword>
<dbReference type="InterPro" id="IPR039426">
    <property type="entry name" value="TonB-dep_rcpt-like"/>
</dbReference>
<reference evidence="13 14" key="1">
    <citation type="submission" date="2020-09" db="EMBL/GenBank/DDBJ databases">
        <title>Sphingomonas sp., a new species isolated from pork steak.</title>
        <authorList>
            <person name="Heidler von Heilborn D."/>
        </authorList>
    </citation>
    <scope>NUCLEOTIDE SEQUENCE [LARGE SCALE GENOMIC DNA]</scope>
    <source>
        <strain evidence="14">S8-3T</strain>
    </source>
</reference>
<dbReference type="KEGG" id="spap:H3Z74_06650"/>
<dbReference type="SMART" id="SM00965">
    <property type="entry name" value="STN"/>
    <property type="match status" value="1"/>
</dbReference>
<evidence type="ECO:0000313" key="14">
    <source>
        <dbReference type="Proteomes" id="UP000516148"/>
    </source>
</evidence>
<dbReference type="InterPro" id="IPR036942">
    <property type="entry name" value="Beta-barrel_TonB_sf"/>
</dbReference>
<dbReference type="AlphaFoldDB" id="A0A7H0LMF6"/>
<evidence type="ECO:0000313" key="13">
    <source>
        <dbReference type="EMBL" id="QNQ10859.1"/>
    </source>
</evidence>
<dbReference type="SUPFAM" id="SSF56935">
    <property type="entry name" value="Porins"/>
    <property type="match status" value="1"/>
</dbReference>
<keyword evidence="8 11" id="KW-0798">TonB box</keyword>
<keyword evidence="14" id="KW-1185">Reference proteome</keyword>
<dbReference type="Gene3D" id="3.55.50.30">
    <property type="match status" value="1"/>
</dbReference>
<keyword evidence="9 11" id="KW-0472">Membrane</keyword>
<dbReference type="Pfam" id="PF07715">
    <property type="entry name" value="Plug"/>
    <property type="match status" value="1"/>
</dbReference>
<dbReference type="InterPro" id="IPR012910">
    <property type="entry name" value="Plug_dom"/>
</dbReference>
<dbReference type="GO" id="GO:0006826">
    <property type="term" value="P:iron ion transport"/>
    <property type="evidence" value="ECO:0007669"/>
    <property type="project" value="UniProtKB-KW"/>
</dbReference>
<keyword evidence="5" id="KW-0812">Transmembrane</keyword>
<comment type="subcellular location">
    <subcellularLocation>
        <location evidence="1">Cell outer membrane</location>
        <topology evidence="1">Multi-pass membrane protein</topology>
    </subcellularLocation>
</comment>
<organism evidence="13 14">
    <name type="scientific">Sphingomonas alpina</name>
    <dbReference type="NCBI Taxonomy" id="653931"/>
    <lineage>
        <taxon>Bacteria</taxon>
        <taxon>Pseudomonadati</taxon>
        <taxon>Pseudomonadota</taxon>
        <taxon>Alphaproteobacteria</taxon>
        <taxon>Sphingomonadales</taxon>
        <taxon>Sphingomonadaceae</taxon>
        <taxon>Sphingomonas</taxon>
    </lineage>
</organism>
<dbReference type="PANTHER" id="PTHR32552">
    <property type="entry name" value="FERRICHROME IRON RECEPTOR-RELATED"/>
    <property type="match status" value="1"/>
</dbReference>
<keyword evidence="3" id="KW-1134">Transmembrane beta strand</keyword>
<evidence type="ECO:0000256" key="1">
    <source>
        <dbReference type="ARBA" id="ARBA00004571"/>
    </source>
</evidence>
<comment type="similarity">
    <text evidence="11">Belongs to the TonB-dependent receptor family.</text>
</comment>
<dbReference type="GO" id="GO:0009279">
    <property type="term" value="C:cell outer membrane"/>
    <property type="evidence" value="ECO:0007669"/>
    <property type="project" value="UniProtKB-SubCell"/>
</dbReference>
<evidence type="ECO:0000256" key="5">
    <source>
        <dbReference type="ARBA" id="ARBA00022692"/>
    </source>
</evidence>
<keyword evidence="10" id="KW-0998">Cell outer membrane</keyword>
<dbReference type="EMBL" id="CP061038">
    <property type="protein sequence ID" value="QNQ10859.1"/>
    <property type="molecule type" value="Genomic_DNA"/>
</dbReference>
<dbReference type="Pfam" id="PF00593">
    <property type="entry name" value="TonB_dep_Rec_b-barrel"/>
    <property type="match status" value="1"/>
</dbReference>
<accession>A0A7H0LMF6</accession>
<keyword evidence="2" id="KW-0813">Transport</keyword>
<evidence type="ECO:0000256" key="3">
    <source>
        <dbReference type="ARBA" id="ARBA00022452"/>
    </source>
</evidence>
<dbReference type="InterPro" id="IPR011662">
    <property type="entry name" value="Secretin/TonB_short_N"/>
</dbReference>
<dbReference type="RefSeq" id="WP_187763149.1">
    <property type="nucleotide sequence ID" value="NZ_CP061038.1"/>
</dbReference>
<keyword evidence="7" id="KW-0406">Ion transport</keyword>
<evidence type="ECO:0000256" key="9">
    <source>
        <dbReference type="ARBA" id="ARBA00023136"/>
    </source>
</evidence>
<dbReference type="InterPro" id="IPR000531">
    <property type="entry name" value="Beta-barrel_TonB"/>
</dbReference>
<gene>
    <name evidence="13" type="ORF">H3Z74_06650</name>
</gene>
<dbReference type="Gene3D" id="2.40.170.20">
    <property type="entry name" value="TonB-dependent receptor, beta-barrel domain"/>
    <property type="match status" value="1"/>
</dbReference>
<keyword evidence="6" id="KW-0408">Iron</keyword>
<sequence>MADVAEAKRFNVPAGRLGEVAAALGEQGGITIAVTDPDLAARPSPGVRGDFSLRAALARALRGTGTEAIFYDSTTVRIMRRRASPQIKRPAPAPPKAVDIDRDSEILVTASKQNIPIDAYPGSIKLVELDSGWDARNAAGGTASITKLLPALGSTNLGPARNKLFIRGIADSSFNGQTQATVGQYLGDVRLNYSAPDPNLNLYDMKRIEVLVGPQGTLYGASSLGGIIRLIPNEPDLREASATASVGASSTRFGGLGGDGAAMINLPVINDRIGVRFVIFGTREAGYIDNPSRGLQNINSTVSYGQRVTLRIEDLWGLDVDIGSATHNTSTQDGQYVVRGDPALTRDDAIAQPFKNTYYLAYLTARRMLGSAELVSTTSIVRHDLKTVFDATGHDGSTSPTRFEENNNITLVSHETRISGGGKNSPWVAGIASIYNASALSRSLGAPDAPARITGVVNQQAEAAVFGQFSKPLWSNLTGTIGGRLTFAHSVGNLLDNPADKSKEPFRNELRFSPTFAVDWHPGGRFSAFLHYQQGYRAGGLAVAPSGSELESRKFDTDDLKMSEVGIRLGNKERNRLSLRAAFFYADWNHIQADLIDSSGLPYTTNIGSGRIFGLDADITWRLSPTVTITGAAFLNDSNLYAPEPEFSGSGMRVLPNVPRNGIRLVTGWRGNIGSGMSLTGEASLRYVGESWLGIGPLLDIPQGHYTVGDVGGRVEFGKFGFSLDITNLGDVRGNSFAFGNPFGLARRDQMTPLRPRTVRLGLYTRF</sequence>